<comment type="caution">
    <text evidence="14">The sequence shown here is derived from an EMBL/GenBank/DDBJ whole genome shotgun (WGS) entry which is preliminary data.</text>
</comment>
<evidence type="ECO:0000256" key="7">
    <source>
        <dbReference type="ARBA" id="ARBA00022692"/>
    </source>
</evidence>
<dbReference type="GO" id="GO:0046872">
    <property type="term" value="F:metal ion binding"/>
    <property type="evidence" value="ECO:0007669"/>
    <property type="project" value="UniProtKB-KW"/>
</dbReference>
<accession>A0A0D1BU55</accession>
<evidence type="ECO:0000256" key="10">
    <source>
        <dbReference type="ARBA" id="ARBA00023065"/>
    </source>
</evidence>
<evidence type="ECO:0000256" key="6">
    <source>
        <dbReference type="ARBA" id="ARBA00022538"/>
    </source>
</evidence>
<dbReference type="GO" id="GO:0005886">
    <property type="term" value="C:plasma membrane"/>
    <property type="evidence" value="ECO:0007669"/>
    <property type="project" value="UniProtKB-SubCell"/>
</dbReference>
<feature type="transmembrane region" description="Helical" evidence="13">
    <location>
        <begin position="392"/>
        <end position="412"/>
    </location>
</feature>
<comment type="similarity">
    <text evidence="2">Belongs to the TrkH potassium transport family.</text>
</comment>
<dbReference type="Pfam" id="PF02386">
    <property type="entry name" value="TrkH"/>
    <property type="match status" value="1"/>
</dbReference>
<evidence type="ECO:0000313" key="14">
    <source>
        <dbReference type="EMBL" id="KIS23322.1"/>
    </source>
</evidence>
<reference evidence="14 15" key="1">
    <citation type="submission" date="2014-06" db="EMBL/GenBank/DDBJ databases">
        <title>Genome characterization of distinct group I Clostridium botulinum lineages.</title>
        <authorList>
            <person name="Giordani F."/>
            <person name="Anselmo A."/>
            <person name="Fillo S."/>
            <person name="Palozzi A.M."/>
            <person name="Fortunato A."/>
            <person name="Gentile B."/>
            <person name="Ciammaruconi A."/>
            <person name="Anniballi F."/>
            <person name="De Medici D."/>
            <person name="Lista F."/>
        </authorList>
    </citation>
    <scope>NUCLEOTIDE SEQUENCE [LARGE SCALE GENOMIC DNA]</scope>
    <source>
        <strain evidence="14 15">B2 450</strain>
    </source>
</reference>
<feature type="binding site" evidence="12">
    <location>
        <position position="109"/>
    </location>
    <ligand>
        <name>K(+)</name>
        <dbReference type="ChEBI" id="CHEBI:29103"/>
    </ligand>
</feature>
<feature type="binding site" evidence="12">
    <location>
        <position position="218"/>
    </location>
    <ligand>
        <name>K(+)</name>
        <dbReference type="ChEBI" id="CHEBI:29103"/>
    </ligand>
</feature>
<dbReference type="PANTHER" id="PTHR32024">
    <property type="entry name" value="TRK SYSTEM POTASSIUM UPTAKE PROTEIN TRKG-RELATED"/>
    <property type="match status" value="1"/>
</dbReference>
<evidence type="ECO:0000256" key="13">
    <source>
        <dbReference type="SAM" id="Phobius"/>
    </source>
</evidence>
<evidence type="ECO:0000313" key="15">
    <source>
        <dbReference type="Proteomes" id="UP000032250"/>
    </source>
</evidence>
<feature type="transmembrane region" description="Helical" evidence="13">
    <location>
        <begin position="131"/>
        <end position="151"/>
    </location>
</feature>
<name>A0A0D1BU55_CLOBO</name>
<evidence type="ECO:0000256" key="3">
    <source>
        <dbReference type="ARBA" id="ARBA00022448"/>
    </source>
</evidence>
<feature type="transmembrane region" description="Helical" evidence="13">
    <location>
        <begin position="68"/>
        <end position="89"/>
    </location>
</feature>
<comment type="subcellular location">
    <subcellularLocation>
        <location evidence="1">Cell inner membrane</location>
        <topology evidence="1">Multi-pass membrane protein</topology>
    </subcellularLocation>
</comment>
<feature type="transmembrane region" description="Helical" evidence="13">
    <location>
        <begin position="331"/>
        <end position="358"/>
    </location>
</feature>
<feature type="binding site" evidence="12">
    <location>
        <position position="313"/>
    </location>
    <ligand>
        <name>K(+)</name>
        <dbReference type="ChEBI" id="CHEBI:29103"/>
    </ligand>
</feature>
<dbReference type="EMBL" id="JXSU01000007">
    <property type="protein sequence ID" value="KIS23322.1"/>
    <property type="molecule type" value="Genomic_DNA"/>
</dbReference>
<proteinExistence type="inferred from homology"/>
<dbReference type="InterPro" id="IPR003445">
    <property type="entry name" value="Cat_transpt"/>
</dbReference>
<feature type="transmembrane region" description="Helical" evidence="13">
    <location>
        <begin position="12"/>
        <end position="32"/>
    </location>
</feature>
<feature type="transmembrane region" description="Helical" evidence="13">
    <location>
        <begin position="270"/>
        <end position="288"/>
    </location>
</feature>
<evidence type="ECO:0000256" key="12">
    <source>
        <dbReference type="PIRSR" id="PIRSR006247-1"/>
    </source>
</evidence>
<feature type="binding site" evidence="12">
    <location>
        <position position="430"/>
    </location>
    <ligand>
        <name>K(+)</name>
        <dbReference type="ChEBI" id="CHEBI:29103"/>
    </ligand>
</feature>
<keyword evidence="3" id="KW-0813">Transport</keyword>
<keyword evidence="10" id="KW-0406">Ion transport</keyword>
<keyword evidence="11 13" id="KW-0472">Membrane</keyword>
<dbReference type="RefSeq" id="WP_003486844.1">
    <property type="nucleotide sequence ID" value="NZ_JXSU01000007.1"/>
</dbReference>
<protein>
    <submittedName>
        <fullName evidence="14">Potassium transporter KefA</fullName>
    </submittedName>
</protein>
<dbReference type="Proteomes" id="UP000032250">
    <property type="component" value="Unassembled WGS sequence"/>
</dbReference>
<feature type="transmembrane region" description="Helical" evidence="13">
    <location>
        <begin position="453"/>
        <end position="473"/>
    </location>
</feature>
<organism evidence="14 15">
    <name type="scientific">Clostridium botulinum B2 450</name>
    <dbReference type="NCBI Taxonomy" id="1379739"/>
    <lineage>
        <taxon>Bacteria</taxon>
        <taxon>Bacillati</taxon>
        <taxon>Bacillota</taxon>
        <taxon>Clostridia</taxon>
        <taxon>Eubacteriales</taxon>
        <taxon>Clostridiaceae</taxon>
        <taxon>Clostridium</taxon>
    </lineage>
</organism>
<sequence>MNYPIVFKVLGNVIKYEALVMMFPLIVSFYYGGKDANSFIITIGIMLCTAVIMSNIKSKNRTFYAKEGFLSVSICWIVISLFGALPFYISGAIPSFVDCIFETVSGFTTTGATILTEVESLPRGILFWRSFTHWIGGMGILIFTLALMPSIGGTTIHLLKAESPGPTPGKIVPRIKETAKIMYLIYFAMTIIQISLLLIAGMPFYDTLIHAFGTAGTGGFSSMNSSVGAYNNVYIEVIITVFMILFGVNFNVYFQLIAGNIKQAFKNEEVKYYIGMVLLAMIVIAFNIKGMYGGSLKEGFRQSSFQVASIVTTTGYATTNFDLWPTLSKSILALLMLTGCCAGSTGGGIKTVRIVLLFKAMKREINKIIHPRMVNSVKLDGKVVEDETISQVGLFVFAYVSIIVIAVLLVSVDGMDIETTLSSVLATIGNIGPGFKVVGPIGNFSSYSPFSKIVFSFCMLAGRLEIYPMLVMLRPSRMRKI</sequence>
<keyword evidence="7 13" id="KW-0812">Transmembrane</keyword>
<evidence type="ECO:0000256" key="11">
    <source>
        <dbReference type="ARBA" id="ARBA00023136"/>
    </source>
</evidence>
<evidence type="ECO:0000256" key="1">
    <source>
        <dbReference type="ARBA" id="ARBA00004429"/>
    </source>
</evidence>
<dbReference type="PANTHER" id="PTHR32024:SF2">
    <property type="entry name" value="TRK SYSTEM POTASSIUM UPTAKE PROTEIN TRKG-RELATED"/>
    <property type="match status" value="1"/>
</dbReference>
<keyword evidence="6" id="KW-0633">Potassium transport</keyword>
<evidence type="ECO:0000256" key="4">
    <source>
        <dbReference type="ARBA" id="ARBA00022475"/>
    </source>
</evidence>
<feature type="transmembrane region" description="Helical" evidence="13">
    <location>
        <begin position="38"/>
        <end position="56"/>
    </location>
</feature>
<dbReference type="HOGENOM" id="CLU_030708_0_2_9"/>
<keyword evidence="4" id="KW-1003">Cell membrane</keyword>
<dbReference type="InterPro" id="IPR004772">
    <property type="entry name" value="TrkH"/>
</dbReference>
<feature type="transmembrane region" description="Helical" evidence="13">
    <location>
        <begin position="233"/>
        <end position="258"/>
    </location>
</feature>
<evidence type="ECO:0000256" key="9">
    <source>
        <dbReference type="ARBA" id="ARBA00022989"/>
    </source>
</evidence>
<feature type="binding site" evidence="12">
    <location>
        <position position="110"/>
    </location>
    <ligand>
        <name>K(+)</name>
        <dbReference type="ChEBI" id="CHEBI:29103"/>
    </ligand>
</feature>
<dbReference type="PIRSF" id="PIRSF006247">
    <property type="entry name" value="TrkH"/>
    <property type="match status" value="1"/>
</dbReference>
<keyword evidence="12" id="KW-0479">Metal-binding</keyword>
<evidence type="ECO:0000256" key="2">
    <source>
        <dbReference type="ARBA" id="ARBA00009137"/>
    </source>
</evidence>
<keyword evidence="5" id="KW-0997">Cell inner membrane</keyword>
<keyword evidence="9 13" id="KW-1133">Transmembrane helix</keyword>
<dbReference type="OrthoDB" id="9810952at2"/>
<evidence type="ECO:0000256" key="8">
    <source>
        <dbReference type="ARBA" id="ARBA00022958"/>
    </source>
</evidence>
<feature type="binding site" evidence="12">
    <location>
        <position position="314"/>
    </location>
    <ligand>
        <name>K(+)</name>
        <dbReference type="ChEBI" id="CHEBI:29103"/>
    </ligand>
</feature>
<dbReference type="GO" id="GO:0015379">
    <property type="term" value="F:potassium:chloride symporter activity"/>
    <property type="evidence" value="ECO:0007669"/>
    <property type="project" value="InterPro"/>
</dbReference>
<dbReference type="AlphaFoldDB" id="A0A0D1BU55"/>
<dbReference type="PATRIC" id="fig|1379739.3.peg.1712"/>
<evidence type="ECO:0000256" key="5">
    <source>
        <dbReference type="ARBA" id="ARBA00022519"/>
    </source>
</evidence>
<gene>
    <name evidence="14" type="ORF">N495_06885</name>
</gene>
<keyword evidence="8 12" id="KW-0630">Potassium</keyword>
<feature type="transmembrane region" description="Helical" evidence="13">
    <location>
        <begin position="183"/>
        <end position="205"/>
    </location>
</feature>